<evidence type="ECO:0000313" key="2">
    <source>
        <dbReference type="EMBL" id="GLR29976.1"/>
    </source>
</evidence>
<organism evidence="2 3">
    <name type="scientific">Psychrobacter pacificensis</name>
    <dbReference type="NCBI Taxonomy" id="112002"/>
    <lineage>
        <taxon>Bacteria</taxon>
        <taxon>Pseudomonadati</taxon>
        <taxon>Pseudomonadota</taxon>
        <taxon>Gammaproteobacteria</taxon>
        <taxon>Moraxellales</taxon>
        <taxon>Moraxellaceae</taxon>
        <taxon>Psychrobacter</taxon>
    </lineage>
</organism>
<dbReference type="Pfam" id="PF06912">
    <property type="entry name" value="DUF1275"/>
    <property type="match status" value="1"/>
</dbReference>
<dbReference type="InterPro" id="IPR010699">
    <property type="entry name" value="DUF1275"/>
</dbReference>
<protein>
    <submittedName>
        <fullName evidence="2">Membrane protein</fullName>
    </submittedName>
</protein>
<feature type="transmembrane region" description="Helical" evidence="1">
    <location>
        <begin position="95"/>
        <end position="111"/>
    </location>
</feature>
<name>A0ABQ5Z2Q3_9GAMM</name>
<accession>A0ABQ5Z2Q3</accession>
<sequence>MTNMITKLPKWILWGGAVLAFSAGCVNTTALMGFANLSVSHVTGNVSLFAAAIAYSDAHSILYIGALLLSFLAGAILSGFVIGQTSLTLGRRYGRALYFEAALLIAAYWLYQQHDYLGQLAAAMACGLQNAMVATYSGAVIRTTHLTGLTSDMGAAIGNWLAGRSISKPTLGFQAVIWYCFCGGSTVGAFLFAKVGYDALLVPIAIVLTAAFIYNYVSNHLPEQRETKLKKRSSS</sequence>
<keyword evidence="1" id="KW-1133">Transmembrane helix</keyword>
<keyword evidence="1" id="KW-0472">Membrane</keyword>
<reference evidence="3" key="1">
    <citation type="journal article" date="2019" name="Int. J. Syst. Evol. Microbiol.">
        <title>The Global Catalogue of Microorganisms (GCM) 10K type strain sequencing project: providing services to taxonomists for standard genome sequencing and annotation.</title>
        <authorList>
            <consortium name="The Broad Institute Genomics Platform"/>
            <consortium name="The Broad Institute Genome Sequencing Center for Infectious Disease"/>
            <person name="Wu L."/>
            <person name="Ma J."/>
        </authorList>
    </citation>
    <scope>NUCLEOTIDE SEQUENCE [LARGE SCALE GENOMIC DNA]</scope>
    <source>
        <strain evidence="3">NBRC 103191</strain>
    </source>
</reference>
<gene>
    <name evidence="2" type="ORF">GCM10007915_22150</name>
</gene>
<feature type="transmembrane region" description="Helical" evidence="1">
    <location>
        <begin position="12"/>
        <end position="35"/>
    </location>
</feature>
<feature type="transmembrane region" description="Helical" evidence="1">
    <location>
        <begin position="171"/>
        <end position="193"/>
    </location>
</feature>
<keyword evidence="3" id="KW-1185">Reference proteome</keyword>
<dbReference type="Proteomes" id="UP001156645">
    <property type="component" value="Unassembled WGS sequence"/>
</dbReference>
<evidence type="ECO:0000313" key="3">
    <source>
        <dbReference type="Proteomes" id="UP001156645"/>
    </source>
</evidence>
<dbReference type="PANTHER" id="PTHR37314">
    <property type="entry name" value="SLR0142 PROTEIN"/>
    <property type="match status" value="1"/>
</dbReference>
<comment type="caution">
    <text evidence="2">The sequence shown here is derived from an EMBL/GenBank/DDBJ whole genome shotgun (WGS) entry which is preliminary data.</text>
</comment>
<feature type="transmembrane region" description="Helical" evidence="1">
    <location>
        <begin position="199"/>
        <end position="217"/>
    </location>
</feature>
<evidence type="ECO:0000256" key="1">
    <source>
        <dbReference type="SAM" id="Phobius"/>
    </source>
</evidence>
<dbReference type="PANTHER" id="PTHR37314:SF4">
    <property type="entry name" value="UPF0700 TRANSMEMBRANE PROTEIN YOAK"/>
    <property type="match status" value="1"/>
</dbReference>
<dbReference type="EMBL" id="BSOK01000059">
    <property type="protein sequence ID" value="GLR29976.1"/>
    <property type="molecule type" value="Genomic_DNA"/>
</dbReference>
<dbReference type="PROSITE" id="PS51257">
    <property type="entry name" value="PROKAR_LIPOPROTEIN"/>
    <property type="match status" value="1"/>
</dbReference>
<keyword evidence="1" id="KW-0812">Transmembrane</keyword>
<feature type="transmembrane region" description="Helical" evidence="1">
    <location>
        <begin position="61"/>
        <end position="83"/>
    </location>
</feature>
<feature type="transmembrane region" description="Helical" evidence="1">
    <location>
        <begin position="117"/>
        <end position="141"/>
    </location>
</feature>
<proteinExistence type="predicted"/>